<feature type="region of interest" description="Disordered" evidence="21">
    <location>
        <begin position="592"/>
        <end position="616"/>
    </location>
</feature>
<dbReference type="InterPro" id="IPR036443">
    <property type="entry name" value="Znf_RanBP2_sf"/>
</dbReference>
<dbReference type="InterPro" id="IPR001876">
    <property type="entry name" value="Znf_RanBP2"/>
</dbReference>
<dbReference type="GO" id="GO:0017056">
    <property type="term" value="F:structural constituent of nuclear pore"/>
    <property type="evidence" value="ECO:0007669"/>
    <property type="project" value="TreeGrafter"/>
</dbReference>
<comment type="caution">
    <text evidence="23">The sequence shown here is derived from an EMBL/GenBank/DDBJ whole genome shotgun (WGS) entry which is preliminary data.</text>
</comment>
<feature type="domain" description="RanBP2-type" evidence="22">
    <location>
        <begin position="568"/>
        <end position="597"/>
    </location>
</feature>
<feature type="compositionally biased region" description="Pro residues" evidence="21">
    <location>
        <begin position="688"/>
        <end position="700"/>
    </location>
</feature>
<keyword evidence="10" id="KW-0653">Protein transport</keyword>
<keyword evidence="13" id="KW-0906">Nuclear pore complex</keyword>
<evidence type="ECO:0000256" key="21">
    <source>
        <dbReference type="SAM" id="MobiDB-lite"/>
    </source>
</evidence>
<evidence type="ECO:0000256" key="16">
    <source>
        <dbReference type="ARBA" id="ARBA00060842"/>
    </source>
</evidence>
<dbReference type="PROSITE" id="PS01358">
    <property type="entry name" value="ZF_RANBP2_1"/>
    <property type="match status" value="4"/>
</dbReference>
<dbReference type="InterPro" id="IPR026054">
    <property type="entry name" value="Nucleoporin"/>
</dbReference>
<dbReference type="AlphaFoldDB" id="A0AAD5S5V4"/>
<keyword evidence="8" id="KW-0509">mRNA transport</keyword>
<evidence type="ECO:0000256" key="13">
    <source>
        <dbReference type="ARBA" id="ARBA00023132"/>
    </source>
</evidence>
<feature type="region of interest" description="Disordered" evidence="21">
    <location>
        <begin position="204"/>
        <end position="332"/>
    </location>
</feature>
<comment type="cofactor">
    <cofactor evidence="1">
        <name>Zn(2+)</name>
        <dbReference type="ChEBI" id="CHEBI:29105"/>
    </cofactor>
</comment>
<evidence type="ECO:0000256" key="5">
    <source>
        <dbReference type="ARBA" id="ARBA00022723"/>
    </source>
</evidence>
<dbReference type="Gene3D" id="4.10.1060.10">
    <property type="entry name" value="Zinc finger, RanBP2-type"/>
    <property type="match status" value="4"/>
</dbReference>
<dbReference type="PROSITE" id="PS50199">
    <property type="entry name" value="ZF_RANBP2_2"/>
    <property type="match status" value="4"/>
</dbReference>
<evidence type="ECO:0000256" key="19">
    <source>
        <dbReference type="ARBA" id="ARBA00079437"/>
    </source>
</evidence>
<accession>A0AAD5S5V4</accession>
<keyword evidence="12" id="KW-0238">DNA-binding</keyword>
<feature type="compositionally biased region" description="Polar residues" evidence="21">
    <location>
        <begin position="675"/>
        <end position="684"/>
    </location>
</feature>
<evidence type="ECO:0000256" key="20">
    <source>
        <dbReference type="PROSITE-ProRule" id="PRU00322"/>
    </source>
</evidence>
<evidence type="ECO:0000313" key="24">
    <source>
        <dbReference type="Proteomes" id="UP001212841"/>
    </source>
</evidence>
<keyword evidence="9" id="KW-0862">Zinc</keyword>
<dbReference type="GO" id="GO:0008270">
    <property type="term" value="F:zinc ion binding"/>
    <property type="evidence" value="ECO:0007669"/>
    <property type="project" value="UniProtKB-KW"/>
</dbReference>
<reference evidence="23" key="1">
    <citation type="submission" date="2020-05" db="EMBL/GenBank/DDBJ databases">
        <title>Phylogenomic resolution of chytrid fungi.</title>
        <authorList>
            <person name="Stajich J.E."/>
            <person name="Amses K."/>
            <person name="Simmons R."/>
            <person name="Seto K."/>
            <person name="Myers J."/>
            <person name="Bonds A."/>
            <person name="Quandt C.A."/>
            <person name="Barry K."/>
            <person name="Liu P."/>
            <person name="Grigoriev I."/>
            <person name="Longcore J.E."/>
            <person name="James T.Y."/>
        </authorList>
    </citation>
    <scope>NUCLEOTIDE SEQUENCE</scope>
    <source>
        <strain evidence="23">JEL0318</strain>
    </source>
</reference>
<feature type="compositionally biased region" description="Low complexity" evidence="21">
    <location>
        <begin position="598"/>
        <end position="612"/>
    </location>
</feature>
<keyword evidence="7 20" id="KW-0863">Zinc-finger</keyword>
<feature type="region of interest" description="Disordered" evidence="21">
    <location>
        <begin position="674"/>
        <end position="850"/>
    </location>
</feature>
<keyword evidence="11" id="KW-0811">Translocation</keyword>
<keyword evidence="15" id="KW-0539">Nucleus</keyword>
<keyword evidence="14" id="KW-0472">Membrane</keyword>
<dbReference type="SUPFAM" id="SSF90209">
    <property type="entry name" value="Ran binding protein zinc finger-like"/>
    <property type="match status" value="4"/>
</dbReference>
<feature type="compositionally biased region" description="Basic and acidic residues" evidence="21">
    <location>
        <begin position="89"/>
        <end position="110"/>
    </location>
</feature>
<dbReference type="GO" id="GO:0003677">
    <property type="term" value="F:DNA binding"/>
    <property type="evidence" value="ECO:0007669"/>
    <property type="project" value="UniProtKB-KW"/>
</dbReference>
<dbReference type="EMBL" id="JADGJD010001004">
    <property type="protein sequence ID" value="KAJ3047225.1"/>
    <property type="molecule type" value="Genomic_DNA"/>
</dbReference>
<dbReference type="GO" id="GO:0005643">
    <property type="term" value="C:nuclear pore"/>
    <property type="evidence" value="ECO:0007669"/>
    <property type="project" value="UniProtKB-SubCell"/>
</dbReference>
<keyword evidence="6" id="KW-0677">Repeat</keyword>
<gene>
    <name evidence="23" type="ORF">HK097_000115</name>
</gene>
<evidence type="ECO:0000256" key="2">
    <source>
        <dbReference type="ARBA" id="ARBA00004126"/>
    </source>
</evidence>
<keyword evidence="4" id="KW-0813">Transport</keyword>
<dbReference type="GO" id="GO:0051028">
    <property type="term" value="P:mRNA transport"/>
    <property type="evidence" value="ECO:0007669"/>
    <property type="project" value="UniProtKB-KW"/>
</dbReference>
<evidence type="ECO:0000256" key="15">
    <source>
        <dbReference type="ARBA" id="ARBA00023242"/>
    </source>
</evidence>
<dbReference type="FunFam" id="4.10.1060.10:FF:000001">
    <property type="entry name" value="Nuclear pore complex protein Nup153"/>
    <property type="match status" value="1"/>
</dbReference>
<evidence type="ECO:0000256" key="4">
    <source>
        <dbReference type="ARBA" id="ARBA00022448"/>
    </source>
</evidence>
<dbReference type="GO" id="GO:0008139">
    <property type="term" value="F:nuclear localization sequence binding"/>
    <property type="evidence" value="ECO:0007669"/>
    <property type="project" value="TreeGrafter"/>
</dbReference>
<evidence type="ECO:0000259" key="22">
    <source>
        <dbReference type="PROSITE" id="PS50199"/>
    </source>
</evidence>
<feature type="compositionally biased region" description="Polar residues" evidence="21">
    <location>
        <begin position="474"/>
        <end position="488"/>
    </location>
</feature>
<evidence type="ECO:0000256" key="6">
    <source>
        <dbReference type="ARBA" id="ARBA00022737"/>
    </source>
</evidence>
<evidence type="ECO:0000256" key="8">
    <source>
        <dbReference type="ARBA" id="ARBA00022816"/>
    </source>
</evidence>
<dbReference type="SMART" id="SM00547">
    <property type="entry name" value="ZnF_RBZ"/>
    <property type="match status" value="4"/>
</dbReference>
<dbReference type="GO" id="GO:0006405">
    <property type="term" value="P:RNA export from nucleus"/>
    <property type="evidence" value="ECO:0007669"/>
    <property type="project" value="TreeGrafter"/>
</dbReference>
<feature type="compositionally biased region" description="Polar residues" evidence="21">
    <location>
        <begin position="299"/>
        <end position="308"/>
    </location>
</feature>
<feature type="compositionally biased region" description="Acidic residues" evidence="21">
    <location>
        <begin position="63"/>
        <end position="74"/>
    </location>
</feature>
<keyword evidence="24" id="KW-1185">Reference proteome</keyword>
<evidence type="ECO:0000256" key="9">
    <source>
        <dbReference type="ARBA" id="ARBA00022833"/>
    </source>
</evidence>
<feature type="region of interest" description="Disordered" evidence="21">
    <location>
        <begin position="1"/>
        <end position="192"/>
    </location>
</feature>
<feature type="compositionally biased region" description="Polar residues" evidence="21">
    <location>
        <begin position="719"/>
        <end position="728"/>
    </location>
</feature>
<evidence type="ECO:0000256" key="12">
    <source>
        <dbReference type="ARBA" id="ARBA00023125"/>
    </source>
</evidence>
<feature type="region of interest" description="Disordered" evidence="21">
    <location>
        <begin position="462"/>
        <end position="488"/>
    </location>
</feature>
<feature type="compositionally biased region" description="Low complexity" evidence="21">
    <location>
        <begin position="248"/>
        <end position="257"/>
    </location>
</feature>
<feature type="domain" description="RanBP2-type" evidence="22">
    <location>
        <begin position="503"/>
        <end position="533"/>
    </location>
</feature>
<sequence length="873" mass="90218">MDFVKSLMSTPRVRRAAPTQDHATPRFSPYRRPPPPARTEGASPMRYLKKLIKSISPGRQAEEENTEEEVEDVENVAIDQNAVSAEGPSEVRPEGQEESAQPKEPVDRLPLESFNPYSARTPEPGPSGSASPENHPQNASSELPSEAKPQLENPFDPPADQTLGSRKRTHVDLTIDQAPPEPRSTPDPMVLRKRVIIRRKPIRYFGPGFNSRPVGGTTYSRKQQLPAALRGEEDGPDAKRRRTLKDYPSSSRGSSPFGRDKGKKPVYATQDDADNWVPPEEGFTRSTSTRPVPSGVSAFLQSLQSKAPETTPKPPVSGSETGITPPITAPKTSATTVFTPTIAPVRGTPTVSVAPTASTAAAPSTTGTTGGFDWGAAGMARTAPSGWTCEACFVSNANTATKCVSCETTKPGSTQSTSGAPPSASRSTTGGFNWTAAGIAPAASSGWKCDVCSVSNTDTATKCASCEEPKPGSAKTTSGAPPSASGSTTAGFNWAAAGVAAPAAGNKWKCNVCDVSNAAEAKKCASCETEKPLGEGKGASISSAAPAAGSSGGFNWAAAGKTATVAGQVSGWTCDACLVTNTGDDTQCKACTTERPQQKSTGSTSTTQASTPAVPPAPFSFGIPGGGGGGIGSGTGGVTQFNFGGKAVGGQTSFGVSFTAPSATTTFSFGGTTIDAGSSTTTPSLPALKPPVPTETPKPQPSQASESTPAASTPAPTSVGSISRSTPAQPIPFIMPATLSPSGSKDVDGPHAPPIAFTIPGREKDKPTETETAPEAIETGTSNFIKFPSKPTKPIETDTSSKPAGGKQPLTVDISAKKDNTEPANEADLTSPVTPATPHMPTVAPNEFGKNEVWQESAMLTEEEEHEFEFDFF</sequence>
<evidence type="ECO:0000256" key="11">
    <source>
        <dbReference type="ARBA" id="ARBA00023010"/>
    </source>
</evidence>
<comment type="subcellular location">
    <subcellularLocation>
        <location evidence="2">Nucleus membrane</location>
    </subcellularLocation>
    <subcellularLocation>
        <location evidence="3">Nucleus</location>
        <location evidence="3">Nuclear pore complex</location>
    </subcellularLocation>
</comment>
<evidence type="ECO:0000313" key="23">
    <source>
        <dbReference type="EMBL" id="KAJ3047225.1"/>
    </source>
</evidence>
<dbReference type="PANTHER" id="PTHR23193:SF23">
    <property type="entry name" value="NUCLEAR PORE COMPLEX PROTEIN NUP153"/>
    <property type="match status" value="1"/>
</dbReference>
<dbReference type="Pfam" id="PF00641">
    <property type="entry name" value="Zn_ribbon_RanBP"/>
    <property type="match status" value="4"/>
</dbReference>
<evidence type="ECO:0000256" key="14">
    <source>
        <dbReference type="ARBA" id="ARBA00023136"/>
    </source>
</evidence>
<feature type="compositionally biased region" description="Low complexity" evidence="21">
    <location>
        <begin position="701"/>
        <end position="718"/>
    </location>
</feature>
<feature type="region of interest" description="Disordered" evidence="21">
    <location>
        <begin position="406"/>
        <end position="429"/>
    </location>
</feature>
<comment type="similarity">
    <text evidence="16">Belongs to the NUP153 family.</text>
</comment>
<feature type="compositionally biased region" description="Polar residues" evidence="21">
    <location>
        <begin position="134"/>
        <end position="143"/>
    </location>
</feature>
<dbReference type="Proteomes" id="UP001212841">
    <property type="component" value="Unassembled WGS sequence"/>
</dbReference>
<evidence type="ECO:0000256" key="7">
    <source>
        <dbReference type="ARBA" id="ARBA00022771"/>
    </source>
</evidence>
<dbReference type="PANTHER" id="PTHR23193">
    <property type="entry name" value="NUCLEAR PORE COMPLEX PROTEIN NUP"/>
    <property type="match status" value="1"/>
</dbReference>
<protein>
    <recommendedName>
        <fullName evidence="17">Nuclear pore complex protein Nup153</fullName>
    </recommendedName>
    <alternativeName>
        <fullName evidence="19">153 kDa nucleoporin</fullName>
    </alternativeName>
    <alternativeName>
        <fullName evidence="18">Nucleoporin Nup153</fullName>
    </alternativeName>
</protein>
<keyword evidence="5" id="KW-0479">Metal-binding</keyword>
<organism evidence="23 24">
    <name type="scientific">Rhizophlyctis rosea</name>
    <dbReference type="NCBI Taxonomy" id="64517"/>
    <lineage>
        <taxon>Eukaryota</taxon>
        <taxon>Fungi</taxon>
        <taxon>Fungi incertae sedis</taxon>
        <taxon>Chytridiomycota</taxon>
        <taxon>Chytridiomycota incertae sedis</taxon>
        <taxon>Chytridiomycetes</taxon>
        <taxon>Rhizophlyctidales</taxon>
        <taxon>Rhizophlyctidaceae</taxon>
        <taxon>Rhizophlyctis</taxon>
    </lineage>
</organism>
<name>A0AAD5S5V4_9FUNG</name>
<feature type="compositionally biased region" description="Low complexity" evidence="21">
    <location>
        <begin position="770"/>
        <end position="781"/>
    </location>
</feature>
<feature type="domain" description="RanBP2-type" evidence="22">
    <location>
        <begin position="383"/>
        <end position="412"/>
    </location>
</feature>
<evidence type="ECO:0000256" key="17">
    <source>
        <dbReference type="ARBA" id="ARBA00068609"/>
    </source>
</evidence>
<evidence type="ECO:0000256" key="18">
    <source>
        <dbReference type="ARBA" id="ARBA00078197"/>
    </source>
</evidence>
<feature type="domain" description="RanBP2-type" evidence="22">
    <location>
        <begin position="443"/>
        <end position="472"/>
    </location>
</feature>
<evidence type="ECO:0000256" key="3">
    <source>
        <dbReference type="ARBA" id="ARBA00004567"/>
    </source>
</evidence>
<evidence type="ECO:0000256" key="1">
    <source>
        <dbReference type="ARBA" id="ARBA00001947"/>
    </source>
</evidence>
<evidence type="ECO:0000256" key="10">
    <source>
        <dbReference type="ARBA" id="ARBA00022927"/>
    </source>
</evidence>
<dbReference type="GO" id="GO:0006606">
    <property type="term" value="P:protein import into nucleus"/>
    <property type="evidence" value="ECO:0007669"/>
    <property type="project" value="TreeGrafter"/>
</dbReference>
<proteinExistence type="inferred from homology"/>
<dbReference type="GO" id="GO:0031965">
    <property type="term" value="C:nuclear membrane"/>
    <property type="evidence" value="ECO:0007669"/>
    <property type="project" value="UniProtKB-SubCell"/>
</dbReference>